<dbReference type="InterPro" id="IPR026992">
    <property type="entry name" value="DIOX_N"/>
</dbReference>
<dbReference type="Pfam" id="PF03171">
    <property type="entry name" value="2OG-FeII_Oxy"/>
    <property type="match status" value="1"/>
</dbReference>
<evidence type="ECO:0000256" key="5">
    <source>
        <dbReference type="RuleBase" id="RU003682"/>
    </source>
</evidence>
<dbReference type="GO" id="GO:0051213">
    <property type="term" value="F:dioxygenase activity"/>
    <property type="evidence" value="ECO:0007669"/>
    <property type="project" value="UniProtKB-ARBA"/>
</dbReference>
<feature type="domain" description="Fe2OG dioxygenase" evidence="6">
    <location>
        <begin position="251"/>
        <end position="350"/>
    </location>
</feature>
<dbReference type="AlphaFoldDB" id="A0ABD1YM78"/>
<sequence length="411" mass="46763">MVSAFVNGRNYCTLLRKEDERKLEQQAVQTREDSYELFIRSIIPKLKIGGRADHIQIRQTIIKLHSQSSLSMGAGEQQEQPIDVLDLSNPNKAELAKTVRKACIEVGFFYLINHGLDQKLMDEVLAQTKRFFDLPTEEKTKLIFDKNHRGYTPMAEEILDPENSTEGDSKEGYYIGWDVPVDDPMASKPLHGPNQWPSEEVLPGWRTVMEKYYFEVLKLGHRIASLIALSLELRPDYFEKMFTVPMVAMRPLHYAAVHSSPQEGKFGSGAHSDYGLLTFLLTDDNSGLQICKEKDAKPQEWLDVAPRKGAFIVNLGDMLERWTNGLYRSTLHRVVTKGVDRYSVPYFYEPNFDTMVECLPTCCSSTNPARYPPLTSGEHLLGKYHQTHTGFDVTAKPHGFENLPTRTENGV</sequence>
<gene>
    <name evidence="7" type="ORF">R1flu_016441</name>
</gene>
<reference evidence="7 8" key="1">
    <citation type="submission" date="2024-09" db="EMBL/GenBank/DDBJ databases">
        <title>Chromosome-scale assembly of Riccia fluitans.</title>
        <authorList>
            <person name="Paukszto L."/>
            <person name="Sawicki J."/>
            <person name="Karawczyk K."/>
            <person name="Piernik-Szablinska J."/>
            <person name="Szczecinska M."/>
            <person name="Mazdziarz M."/>
        </authorList>
    </citation>
    <scope>NUCLEOTIDE SEQUENCE [LARGE SCALE GENOMIC DNA]</scope>
    <source>
        <strain evidence="7">Rf_01</strain>
        <tissue evidence="7">Aerial parts of the thallus</tissue>
    </source>
</reference>
<protein>
    <recommendedName>
        <fullName evidence="6">Fe2OG dioxygenase domain-containing protein</fullName>
    </recommendedName>
</protein>
<dbReference type="PROSITE" id="PS51471">
    <property type="entry name" value="FE2OG_OXY"/>
    <property type="match status" value="1"/>
</dbReference>
<evidence type="ECO:0000256" key="1">
    <source>
        <dbReference type="ARBA" id="ARBA00008056"/>
    </source>
</evidence>
<keyword evidence="8" id="KW-1185">Reference proteome</keyword>
<dbReference type="PANTHER" id="PTHR10209">
    <property type="entry name" value="OXIDOREDUCTASE, 2OG-FE II OXYGENASE FAMILY PROTEIN"/>
    <property type="match status" value="1"/>
</dbReference>
<comment type="caution">
    <text evidence="7">The sequence shown here is derived from an EMBL/GenBank/DDBJ whole genome shotgun (WGS) entry which is preliminary data.</text>
</comment>
<evidence type="ECO:0000259" key="6">
    <source>
        <dbReference type="PROSITE" id="PS51471"/>
    </source>
</evidence>
<dbReference type="InterPro" id="IPR027443">
    <property type="entry name" value="IPNS-like_sf"/>
</dbReference>
<organism evidence="7 8">
    <name type="scientific">Riccia fluitans</name>
    <dbReference type="NCBI Taxonomy" id="41844"/>
    <lineage>
        <taxon>Eukaryota</taxon>
        <taxon>Viridiplantae</taxon>
        <taxon>Streptophyta</taxon>
        <taxon>Embryophyta</taxon>
        <taxon>Marchantiophyta</taxon>
        <taxon>Marchantiopsida</taxon>
        <taxon>Marchantiidae</taxon>
        <taxon>Marchantiales</taxon>
        <taxon>Ricciaceae</taxon>
        <taxon>Riccia</taxon>
    </lineage>
</organism>
<proteinExistence type="inferred from homology"/>
<evidence type="ECO:0000256" key="3">
    <source>
        <dbReference type="ARBA" id="ARBA00023002"/>
    </source>
</evidence>
<dbReference type="Gene3D" id="2.60.120.330">
    <property type="entry name" value="B-lactam Antibiotic, Isopenicillin N Synthase, Chain"/>
    <property type="match status" value="1"/>
</dbReference>
<dbReference type="InterPro" id="IPR044861">
    <property type="entry name" value="IPNS-like_FE2OG_OXY"/>
</dbReference>
<evidence type="ECO:0000256" key="2">
    <source>
        <dbReference type="ARBA" id="ARBA00022723"/>
    </source>
</evidence>
<dbReference type="PANTHER" id="PTHR10209:SF867">
    <property type="entry name" value="2-OXOGLUTARATE (2OG) AND FE(II)-DEPENDENT OXYGENASE SUPERFAMILY PROTEIN"/>
    <property type="match status" value="1"/>
</dbReference>
<dbReference type="FunFam" id="2.60.120.330:FF:000006">
    <property type="entry name" value="2-oxoglutarate-Fe(II) type oxidoreductase hxnY"/>
    <property type="match status" value="1"/>
</dbReference>
<evidence type="ECO:0000256" key="4">
    <source>
        <dbReference type="ARBA" id="ARBA00023004"/>
    </source>
</evidence>
<dbReference type="GO" id="GO:0046872">
    <property type="term" value="F:metal ion binding"/>
    <property type="evidence" value="ECO:0007669"/>
    <property type="project" value="UniProtKB-KW"/>
</dbReference>
<accession>A0ABD1YM78</accession>
<dbReference type="SUPFAM" id="SSF51197">
    <property type="entry name" value="Clavaminate synthase-like"/>
    <property type="match status" value="1"/>
</dbReference>
<dbReference type="InterPro" id="IPR005123">
    <property type="entry name" value="Oxoglu/Fe-dep_dioxygenase_dom"/>
</dbReference>
<dbReference type="EMBL" id="JBHFFA010000004">
    <property type="protein sequence ID" value="KAL2631755.1"/>
    <property type="molecule type" value="Genomic_DNA"/>
</dbReference>
<dbReference type="Pfam" id="PF14226">
    <property type="entry name" value="DIOX_N"/>
    <property type="match status" value="1"/>
</dbReference>
<keyword evidence="2 5" id="KW-0479">Metal-binding</keyword>
<evidence type="ECO:0000313" key="7">
    <source>
        <dbReference type="EMBL" id="KAL2631755.1"/>
    </source>
</evidence>
<dbReference type="Proteomes" id="UP001605036">
    <property type="component" value="Unassembled WGS sequence"/>
</dbReference>
<name>A0ABD1YM78_9MARC</name>
<dbReference type="PRINTS" id="PR00682">
    <property type="entry name" value="IPNSYNTHASE"/>
</dbReference>
<comment type="similarity">
    <text evidence="1 5">Belongs to the iron/ascorbate-dependent oxidoreductase family.</text>
</comment>
<keyword evidence="4 5" id="KW-0408">Iron</keyword>
<evidence type="ECO:0000313" key="8">
    <source>
        <dbReference type="Proteomes" id="UP001605036"/>
    </source>
</evidence>
<keyword evidence="3 5" id="KW-0560">Oxidoreductase</keyword>